<evidence type="ECO:0000256" key="3">
    <source>
        <dbReference type="SAM" id="MobiDB-lite"/>
    </source>
</evidence>
<evidence type="ECO:0000256" key="1">
    <source>
        <dbReference type="ARBA" id="ARBA00007274"/>
    </source>
</evidence>
<feature type="region of interest" description="Disordered" evidence="3">
    <location>
        <begin position="272"/>
        <end position="293"/>
    </location>
</feature>
<reference evidence="4 5" key="2">
    <citation type="journal article" date="2011" name="Stand. Genomic Sci.">
        <title>Complete genome sequence of Truepera radiovictrix type strain (RQ-24).</title>
        <authorList>
            <person name="Ivanova N."/>
            <person name="Rohde C."/>
            <person name="Munk C."/>
            <person name="Nolan M."/>
            <person name="Lucas S."/>
            <person name="Del Rio T.G."/>
            <person name="Tice H."/>
            <person name="Deshpande S."/>
            <person name="Cheng J.F."/>
            <person name="Tapia R."/>
            <person name="Han C."/>
            <person name="Goodwin L."/>
            <person name="Pitluck S."/>
            <person name="Liolios K."/>
            <person name="Mavromatis K."/>
            <person name="Mikhailova N."/>
            <person name="Pati A."/>
            <person name="Chen A."/>
            <person name="Palaniappan K."/>
            <person name="Land M."/>
            <person name="Hauser L."/>
            <person name="Chang Y.J."/>
            <person name="Jeffries C.D."/>
            <person name="Brambilla E."/>
            <person name="Rohde M."/>
            <person name="Goker M."/>
            <person name="Tindall B.J."/>
            <person name="Woyke T."/>
            <person name="Bristow J."/>
            <person name="Eisen J.A."/>
            <person name="Markowitz V."/>
            <person name="Hugenholtz P."/>
            <person name="Kyrpides N.C."/>
            <person name="Klenk H.P."/>
            <person name="Lapidus A."/>
        </authorList>
    </citation>
    <scope>NUCLEOTIDE SEQUENCE [LARGE SCALE GENOMIC DNA]</scope>
    <source>
        <strain evidence="5">DSM 17093 / CIP 108686 / LMG 22925 / RQ-24</strain>
    </source>
</reference>
<dbReference type="KEGG" id="tra:Trad_1517"/>
<dbReference type="STRING" id="649638.Trad_1517"/>
<dbReference type="InterPro" id="IPR051159">
    <property type="entry name" value="Hexapeptide_acetyltransf"/>
</dbReference>
<organism evidence="4 5">
    <name type="scientific">Truepera radiovictrix (strain DSM 17093 / CIP 108686 / LMG 22925 / RQ-24)</name>
    <dbReference type="NCBI Taxonomy" id="649638"/>
    <lineage>
        <taxon>Bacteria</taxon>
        <taxon>Thermotogati</taxon>
        <taxon>Deinococcota</taxon>
        <taxon>Deinococci</taxon>
        <taxon>Trueperales</taxon>
        <taxon>Trueperaceae</taxon>
        <taxon>Truepera</taxon>
    </lineage>
</organism>
<reference evidence="5" key="1">
    <citation type="submission" date="2010-05" db="EMBL/GenBank/DDBJ databases">
        <title>The complete genome of Truepera radiovictris DSM 17093.</title>
        <authorList>
            <consortium name="US DOE Joint Genome Institute (JGI-PGF)"/>
            <person name="Lucas S."/>
            <person name="Copeland A."/>
            <person name="Lapidus A."/>
            <person name="Glavina del Rio T."/>
            <person name="Dalin E."/>
            <person name="Tice H."/>
            <person name="Bruce D."/>
            <person name="Goodwin L."/>
            <person name="Pitluck S."/>
            <person name="Kyrpides N."/>
            <person name="Mavromatis K."/>
            <person name="Ovchinnikova G."/>
            <person name="Munk A.C."/>
            <person name="Detter J.C."/>
            <person name="Han C."/>
            <person name="Tapia R."/>
            <person name="Land M."/>
            <person name="Hauser L."/>
            <person name="Markowitz V."/>
            <person name="Cheng J.-F."/>
            <person name="Hugenholtz P."/>
            <person name="Woyke T."/>
            <person name="Wu D."/>
            <person name="Tindall B."/>
            <person name="Pomrenke H.G."/>
            <person name="Brambilla E."/>
            <person name="Klenk H.-P."/>
            <person name="Eisen J.A."/>
        </authorList>
    </citation>
    <scope>NUCLEOTIDE SEQUENCE [LARGE SCALE GENOMIC DNA]</scope>
    <source>
        <strain evidence="5">DSM 17093 / CIP 108686 / LMG 22925 / RQ-24</strain>
    </source>
</reference>
<dbReference type="InterPro" id="IPR011004">
    <property type="entry name" value="Trimer_LpxA-like_sf"/>
</dbReference>
<dbReference type="EMBL" id="CP002049">
    <property type="protein sequence ID" value="ADI14638.1"/>
    <property type="molecule type" value="Genomic_DNA"/>
</dbReference>
<accession>D7CXN6</accession>
<keyword evidence="2 4" id="KW-0808">Transferase</keyword>
<name>D7CXN6_TRURR</name>
<keyword evidence="5" id="KW-1185">Reference proteome</keyword>
<dbReference type="eggNOG" id="COG0110">
    <property type="taxonomic scope" value="Bacteria"/>
</dbReference>
<proteinExistence type="inferred from homology"/>
<dbReference type="CDD" id="cd04647">
    <property type="entry name" value="LbH_MAT_like"/>
    <property type="match status" value="1"/>
</dbReference>
<dbReference type="GO" id="GO:0008374">
    <property type="term" value="F:O-acyltransferase activity"/>
    <property type="evidence" value="ECO:0007669"/>
    <property type="project" value="TreeGrafter"/>
</dbReference>
<gene>
    <name evidence="4" type="ordered locus">Trad_1517</name>
</gene>
<evidence type="ECO:0000313" key="4">
    <source>
        <dbReference type="EMBL" id="ADI14638.1"/>
    </source>
</evidence>
<dbReference type="PANTHER" id="PTHR23416">
    <property type="entry name" value="SIALIC ACID SYNTHASE-RELATED"/>
    <property type="match status" value="1"/>
</dbReference>
<feature type="compositionally biased region" description="Acidic residues" evidence="3">
    <location>
        <begin position="284"/>
        <end position="293"/>
    </location>
</feature>
<dbReference type="AlphaFoldDB" id="D7CXN6"/>
<dbReference type="SUPFAM" id="SSF51161">
    <property type="entry name" value="Trimeric LpxA-like enzymes"/>
    <property type="match status" value="1"/>
</dbReference>
<dbReference type="OrthoDB" id="9801697at2"/>
<evidence type="ECO:0000256" key="2">
    <source>
        <dbReference type="ARBA" id="ARBA00022679"/>
    </source>
</evidence>
<dbReference type="PANTHER" id="PTHR23416:SF23">
    <property type="entry name" value="ACETYLTRANSFERASE C18B11.09C-RELATED"/>
    <property type="match status" value="1"/>
</dbReference>
<dbReference type="RefSeq" id="WP_013178006.1">
    <property type="nucleotide sequence ID" value="NC_014221.1"/>
</dbReference>
<dbReference type="GO" id="GO:0005829">
    <property type="term" value="C:cytosol"/>
    <property type="evidence" value="ECO:0007669"/>
    <property type="project" value="TreeGrafter"/>
</dbReference>
<comment type="similarity">
    <text evidence="1">Belongs to the transferase hexapeptide repeat family.</text>
</comment>
<sequence>MPWLVPRALPPEGERVLSRFLGELTEKLDDPALDRNEVVRDTLAEVLYAAPFTELAERAPLAAFALDPRNVTFEAERYVVTDPERFARVKPLLWLWKSLDLTPFGQSVESGLRLRALLAARVFAHAGKNLKIFQNVEVSVGYNLWVGDDVTIHRGVFIDDIGGVTLHDGVSLSDFVNVYSHTHSVLESPDVTLKETVIGKGVRVAYHATVLAGTVLSDDSMVGAMALATRDLEPHVIGLGIPAKARVWKERAGDPRFASLVVDARTYARKAPVRANPDFRTEEPADPVEEPSV</sequence>
<protein>
    <submittedName>
        <fullName evidence="4">Transferase hexapeptide repeat containing protein</fullName>
    </submittedName>
</protein>
<evidence type="ECO:0000313" key="5">
    <source>
        <dbReference type="Proteomes" id="UP000000379"/>
    </source>
</evidence>
<dbReference type="HOGENOM" id="CLU_065082_0_0_0"/>
<dbReference type="Proteomes" id="UP000000379">
    <property type="component" value="Chromosome"/>
</dbReference>
<dbReference type="Gene3D" id="2.160.10.10">
    <property type="entry name" value="Hexapeptide repeat proteins"/>
    <property type="match status" value="1"/>
</dbReference>